<dbReference type="EMBL" id="BAABME010015594">
    <property type="protein sequence ID" value="GAA0142001.1"/>
    <property type="molecule type" value="Genomic_DNA"/>
</dbReference>
<organism evidence="1 2">
    <name type="scientific">Lithospermum erythrorhizon</name>
    <name type="common">Purple gromwell</name>
    <name type="synonym">Lithospermum officinale var. erythrorhizon</name>
    <dbReference type="NCBI Taxonomy" id="34254"/>
    <lineage>
        <taxon>Eukaryota</taxon>
        <taxon>Viridiplantae</taxon>
        <taxon>Streptophyta</taxon>
        <taxon>Embryophyta</taxon>
        <taxon>Tracheophyta</taxon>
        <taxon>Spermatophyta</taxon>
        <taxon>Magnoliopsida</taxon>
        <taxon>eudicotyledons</taxon>
        <taxon>Gunneridae</taxon>
        <taxon>Pentapetalae</taxon>
        <taxon>asterids</taxon>
        <taxon>lamiids</taxon>
        <taxon>Boraginales</taxon>
        <taxon>Boraginaceae</taxon>
        <taxon>Boraginoideae</taxon>
        <taxon>Lithospermeae</taxon>
        <taxon>Lithospermum</taxon>
    </lineage>
</organism>
<accession>A0AAV3NT82</accession>
<keyword evidence="2" id="KW-1185">Reference proteome</keyword>
<reference evidence="1 2" key="1">
    <citation type="submission" date="2024-01" db="EMBL/GenBank/DDBJ databases">
        <title>The complete chloroplast genome sequence of Lithospermum erythrorhizon: insights into the phylogenetic relationship among Boraginaceae species and the maternal lineages of purple gromwells.</title>
        <authorList>
            <person name="Okada T."/>
            <person name="Watanabe K."/>
        </authorList>
    </citation>
    <scope>NUCLEOTIDE SEQUENCE [LARGE SCALE GENOMIC DNA]</scope>
</reference>
<dbReference type="Proteomes" id="UP001454036">
    <property type="component" value="Unassembled WGS sequence"/>
</dbReference>
<sequence length="71" mass="8971">MVRKQYYQWKWAYPHTGKKFRRGGNAQRMRDHLNFIGELRDTALYQMVKYKQFLARSYNRRLKNKQFKYYV</sequence>
<evidence type="ECO:0000313" key="2">
    <source>
        <dbReference type="Proteomes" id="UP001454036"/>
    </source>
</evidence>
<protein>
    <submittedName>
        <fullName evidence="1">Uncharacterized protein</fullName>
    </submittedName>
</protein>
<comment type="caution">
    <text evidence="1">The sequence shown here is derived from an EMBL/GenBank/DDBJ whole genome shotgun (WGS) entry which is preliminary data.</text>
</comment>
<name>A0AAV3NT82_LITER</name>
<evidence type="ECO:0000313" key="1">
    <source>
        <dbReference type="EMBL" id="GAA0142001.1"/>
    </source>
</evidence>
<gene>
    <name evidence="1" type="ORF">LIER_35492</name>
</gene>
<proteinExistence type="predicted"/>
<dbReference type="AlphaFoldDB" id="A0AAV3NT82"/>